<evidence type="ECO:0000256" key="5">
    <source>
        <dbReference type="ARBA" id="ARBA00022749"/>
    </source>
</evidence>
<dbReference type="CDD" id="cd01742">
    <property type="entry name" value="GATase1_GMP_Synthase"/>
    <property type="match status" value="1"/>
</dbReference>
<evidence type="ECO:0000256" key="3">
    <source>
        <dbReference type="ARBA" id="ARBA00022598"/>
    </source>
</evidence>
<dbReference type="HAMAP" id="MF_00344">
    <property type="entry name" value="GMP_synthase"/>
    <property type="match status" value="1"/>
</dbReference>
<comment type="catalytic activity">
    <reaction evidence="9">
        <text>XMP + L-glutamine + ATP + H2O = GMP + L-glutamate + AMP + diphosphate + 2 H(+)</text>
        <dbReference type="Rhea" id="RHEA:11680"/>
        <dbReference type="ChEBI" id="CHEBI:15377"/>
        <dbReference type="ChEBI" id="CHEBI:15378"/>
        <dbReference type="ChEBI" id="CHEBI:29985"/>
        <dbReference type="ChEBI" id="CHEBI:30616"/>
        <dbReference type="ChEBI" id="CHEBI:33019"/>
        <dbReference type="ChEBI" id="CHEBI:57464"/>
        <dbReference type="ChEBI" id="CHEBI:58115"/>
        <dbReference type="ChEBI" id="CHEBI:58359"/>
        <dbReference type="ChEBI" id="CHEBI:456215"/>
        <dbReference type="EC" id="6.3.5.2"/>
    </reaction>
</comment>
<comment type="function">
    <text evidence="1 9">Catalyzes the synthesis of GMP from XMP.</text>
</comment>
<dbReference type="NCBIfam" id="TIGR00888">
    <property type="entry name" value="guaA_Nterm"/>
    <property type="match status" value="1"/>
</dbReference>
<evidence type="ECO:0000256" key="7">
    <source>
        <dbReference type="ARBA" id="ARBA00022840"/>
    </source>
</evidence>
<feature type="binding site" evidence="10">
    <location>
        <begin position="222"/>
        <end position="228"/>
    </location>
    <ligand>
        <name>ATP</name>
        <dbReference type="ChEBI" id="CHEBI:30616"/>
    </ligand>
</feature>
<comment type="subunit">
    <text evidence="9">Homodimer.</text>
</comment>
<dbReference type="InterPro" id="IPR017926">
    <property type="entry name" value="GATASE"/>
</dbReference>
<dbReference type="InterPro" id="IPR022310">
    <property type="entry name" value="NAD/GMP_synthase"/>
</dbReference>
<accession>A0A5C1QJL5</accession>
<evidence type="ECO:0000256" key="8">
    <source>
        <dbReference type="ARBA" id="ARBA00022962"/>
    </source>
</evidence>
<name>A0A5C1QJL5_9SPIO</name>
<feature type="active site" evidence="9">
    <location>
        <position position="168"/>
    </location>
</feature>
<dbReference type="GO" id="GO:0005829">
    <property type="term" value="C:cytosol"/>
    <property type="evidence" value="ECO:0007669"/>
    <property type="project" value="TreeGrafter"/>
</dbReference>
<dbReference type="OrthoDB" id="9802219at2"/>
<dbReference type="InterPro" id="IPR029062">
    <property type="entry name" value="Class_I_gatase-like"/>
</dbReference>
<keyword evidence="8 9" id="KW-0315">Glutamine amidotransferase</keyword>
<evidence type="ECO:0000313" key="12">
    <source>
        <dbReference type="EMBL" id="QEN07677.1"/>
    </source>
</evidence>
<dbReference type="EMBL" id="CP036150">
    <property type="protein sequence ID" value="QEN07677.1"/>
    <property type="molecule type" value="Genomic_DNA"/>
</dbReference>
<evidence type="ECO:0000256" key="6">
    <source>
        <dbReference type="ARBA" id="ARBA00022755"/>
    </source>
</evidence>
<dbReference type="PANTHER" id="PTHR11922:SF2">
    <property type="entry name" value="GMP SYNTHASE [GLUTAMINE-HYDROLYZING]"/>
    <property type="match status" value="1"/>
</dbReference>
<dbReference type="Proteomes" id="UP000324209">
    <property type="component" value="Chromosome"/>
</dbReference>
<evidence type="ECO:0000256" key="4">
    <source>
        <dbReference type="ARBA" id="ARBA00022741"/>
    </source>
</evidence>
<dbReference type="UniPathway" id="UPA00189">
    <property type="reaction ID" value="UER00296"/>
</dbReference>
<dbReference type="GO" id="GO:0003921">
    <property type="term" value="F:GMP synthase activity"/>
    <property type="evidence" value="ECO:0007669"/>
    <property type="project" value="InterPro"/>
</dbReference>
<organism evidence="12 13">
    <name type="scientific">Oceanispirochaeta crateris</name>
    <dbReference type="NCBI Taxonomy" id="2518645"/>
    <lineage>
        <taxon>Bacteria</taxon>
        <taxon>Pseudomonadati</taxon>
        <taxon>Spirochaetota</taxon>
        <taxon>Spirochaetia</taxon>
        <taxon>Spirochaetales</taxon>
        <taxon>Spirochaetaceae</taxon>
        <taxon>Oceanispirochaeta</taxon>
    </lineage>
</organism>
<dbReference type="FunFam" id="3.40.50.880:FF:000001">
    <property type="entry name" value="GMP synthase [glutamine-hydrolyzing]"/>
    <property type="match status" value="1"/>
</dbReference>
<dbReference type="PANTHER" id="PTHR11922">
    <property type="entry name" value="GMP SYNTHASE-RELATED"/>
    <property type="match status" value="1"/>
</dbReference>
<dbReference type="InterPro" id="IPR004739">
    <property type="entry name" value="GMP_synth_GATase"/>
</dbReference>
<dbReference type="InterPro" id="IPR001674">
    <property type="entry name" value="GMP_synth_C"/>
</dbReference>
<dbReference type="SUPFAM" id="SSF52317">
    <property type="entry name" value="Class I glutamine amidotransferase-like"/>
    <property type="match status" value="1"/>
</dbReference>
<dbReference type="CDD" id="cd01997">
    <property type="entry name" value="GMP_synthase_C"/>
    <property type="match status" value="1"/>
</dbReference>
<evidence type="ECO:0000256" key="1">
    <source>
        <dbReference type="ARBA" id="ARBA00002332"/>
    </source>
</evidence>
<proteinExistence type="inferred from homology"/>
<dbReference type="KEGG" id="ock:EXM22_06615"/>
<dbReference type="InterPro" id="IPR022955">
    <property type="entry name" value="GMP_synthase"/>
</dbReference>
<protein>
    <recommendedName>
        <fullName evidence="9">GMP synthase [glutamine-hydrolyzing]</fullName>
        <ecNumber evidence="9">6.3.5.2</ecNumber>
    </recommendedName>
    <alternativeName>
        <fullName evidence="9">GMP synthetase</fullName>
    </alternativeName>
    <alternativeName>
        <fullName evidence="9">Glutamine amidotransferase</fullName>
    </alternativeName>
</protein>
<sequence>MDKILILDFGGQTCQLIGRRIRDFGVFSEILPGDIELTKEIVTPEVKGIILSGSPYSVYEEGAPSPDPVVFDLGLPLLGICYGFQRMTYHFGGEVRPLETKEYGRSKIHFLEESDLMKGVPDNFLSWMSHGDSLDKMAAGFSMIGESENKLPAVGVHKEKQFYGIQFHPEVSHCDFGNQILENFCCRICGAAKDWTLDLFMEQISERVREQVGNEKVLLLISGGVDSTVAGGLLLKILDPNQVYLMYIDTGMMRKGESEEVAINLKKLGATHLHLIDARDRFLEPLKGVDDPEKKRKIIGDRFIHVQEEEIEKHISGEYFLAQGTLYTDLIESGKGVGNKANVIKSHHNVGSPLVEAKRQAGRIVEPLDMLYKDEVRKLGVKLGISKDIVFRHPFPGPGLGIRIIGDVSEEKCRILRDADYIYISELKKRDLYDKIWQAFSVLLPVRSVGVTGDAREYGFVLALRAVVSHDGMTADVYDFPTKDLLEISSKITNEVPEIGRVVYDISSKPPATIEWE</sequence>
<dbReference type="RefSeq" id="WP_149485757.1">
    <property type="nucleotide sequence ID" value="NZ_CP036150.1"/>
</dbReference>
<evidence type="ECO:0000256" key="2">
    <source>
        <dbReference type="ARBA" id="ARBA00005153"/>
    </source>
</evidence>
<dbReference type="PRINTS" id="PR00096">
    <property type="entry name" value="GATASE"/>
</dbReference>
<keyword evidence="7 9" id="KW-0067">ATP-binding</keyword>
<keyword evidence="13" id="KW-1185">Reference proteome</keyword>
<comment type="pathway">
    <text evidence="2 9">Purine metabolism; GMP biosynthesis; GMP from XMP (L-Gln route): step 1/1.</text>
</comment>
<dbReference type="NCBIfam" id="TIGR00884">
    <property type="entry name" value="guaA_Cterm"/>
    <property type="match status" value="1"/>
</dbReference>
<evidence type="ECO:0000256" key="10">
    <source>
        <dbReference type="PROSITE-ProRule" id="PRU00886"/>
    </source>
</evidence>
<dbReference type="Pfam" id="PF00117">
    <property type="entry name" value="GATase"/>
    <property type="match status" value="1"/>
</dbReference>
<evidence type="ECO:0000313" key="13">
    <source>
        <dbReference type="Proteomes" id="UP000324209"/>
    </source>
</evidence>
<dbReference type="FunFam" id="3.30.300.10:FF:000002">
    <property type="entry name" value="GMP synthase [glutamine-hydrolyzing]"/>
    <property type="match status" value="1"/>
</dbReference>
<keyword evidence="6 9" id="KW-0658">Purine biosynthesis</keyword>
<dbReference type="SUPFAM" id="SSF52402">
    <property type="entry name" value="Adenine nucleotide alpha hydrolases-like"/>
    <property type="match status" value="1"/>
</dbReference>
<keyword evidence="5 9" id="KW-0332">GMP biosynthesis</keyword>
<feature type="domain" description="GMPS ATP-PPase" evidence="11">
    <location>
        <begin position="195"/>
        <end position="392"/>
    </location>
</feature>
<dbReference type="GO" id="GO:0005524">
    <property type="term" value="F:ATP binding"/>
    <property type="evidence" value="ECO:0007669"/>
    <property type="project" value="UniProtKB-UniRule"/>
</dbReference>
<keyword evidence="4 9" id="KW-0547">Nucleotide-binding</keyword>
<dbReference type="InterPro" id="IPR025777">
    <property type="entry name" value="GMPS_ATP_PPase_dom"/>
</dbReference>
<dbReference type="InterPro" id="IPR014729">
    <property type="entry name" value="Rossmann-like_a/b/a_fold"/>
</dbReference>
<gene>
    <name evidence="9 12" type="primary">guaA</name>
    <name evidence="12" type="ORF">EXM22_06615</name>
</gene>
<dbReference type="Pfam" id="PF02540">
    <property type="entry name" value="NAD_synthase"/>
    <property type="match status" value="1"/>
</dbReference>
<dbReference type="EC" id="6.3.5.2" evidence="9"/>
<evidence type="ECO:0000259" key="11">
    <source>
        <dbReference type="PROSITE" id="PS51553"/>
    </source>
</evidence>
<keyword evidence="3 9" id="KW-0436">Ligase</keyword>
<dbReference type="SUPFAM" id="SSF54810">
    <property type="entry name" value="GMP synthetase C-terminal dimerisation domain"/>
    <property type="match status" value="1"/>
</dbReference>
<dbReference type="PROSITE" id="PS51273">
    <property type="entry name" value="GATASE_TYPE_1"/>
    <property type="match status" value="1"/>
</dbReference>
<dbReference type="Gene3D" id="3.30.300.10">
    <property type="match status" value="1"/>
</dbReference>
<dbReference type="AlphaFoldDB" id="A0A5C1QJL5"/>
<feature type="active site" description="Nucleophile" evidence="9">
    <location>
        <position position="81"/>
    </location>
</feature>
<dbReference type="Pfam" id="PF00958">
    <property type="entry name" value="GMP_synt_C"/>
    <property type="match status" value="1"/>
</dbReference>
<dbReference type="NCBIfam" id="NF000848">
    <property type="entry name" value="PRK00074.1"/>
    <property type="match status" value="1"/>
</dbReference>
<feature type="active site" evidence="9">
    <location>
        <position position="170"/>
    </location>
</feature>
<dbReference type="PROSITE" id="PS51553">
    <property type="entry name" value="GMPS_ATP_PPASE"/>
    <property type="match status" value="1"/>
</dbReference>
<dbReference type="Gene3D" id="3.40.50.880">
    <property type="match status" value="1"/>
</dbReference>
<dbReference type="Gene3D" id="3.40.50.620">
    <property type="entry name" value="HUPs"/>
    <property type="match status" value="1"/>
</dbReference>
<evidence type="ECO:0000256" key="9">
    <source>
        <dbReference type="HAMAP-Rule" id="MF_00344"/>
    </source>
</evidence>
<reference evidence="12 13" key="1">
    <citation type="submission" date="2019-02" db="EMBL/GenBank/DDBJ databases">
        <title>Complete Genome Sequence and Methylome Analysis of free living Spirochaetas.</title>
        <authorList>
            <person name="Fomenkov A."/>
            <person name="Dubinina G."/>
            <person name="Leshcheva N."/>
            <person name="Mikheeva N."/>
            <person name="Grabovich M."/>
            <person name="Vincze T."/>
            <person name="Roberts R.J."/>
        </authorList>
    </citation>
    <scope>NUCLEOTIDE SEQUENCE [LARGE SCALE GENOMIC DNA]</scope>
    <source>
        <strain evidence="12 13">K2</strain>
    </source>
</reference>